<evidence type="ECO:0000256" key="3">
    <source>
        <dbReference type="ARBA" id="ARBA00023125"/>
    </source>
</evidence>
<dbReference type="GeneID" id="85492888"/>
<evidence type="ECO:0000313" key="8">
    <source>
        <dbReference type="EMBL" id="BEI89017.1"/>
    </source>
</evidence>
<evidence type="ECO:0000256" key="6">
    <source>
        <dbReference type="SAM" id="MobiDB-lite"/>
    </source>
</evidence>
<feature type="domain" description="Zn(2)-C6 fungal-type" evidence="7">
    <location>
        <begin position="15"/>
        <end position="46"/>
    </location>
</feature>
<evidence type="ECO:0000256" key="5">
    <source>
        <dbReference type="ARBA" id="ARBA00023242"/>
    </source>
</evidence>
<keyword evidence="3" id="KW-0238">DNA-binding</keyword>
<dbReference type="InterPro" id="IPR051089">
    <property type="entry name" value="prtT"/>
</dbReference>
<proteinExistence type="predicted"/>
<dbReference type="GO" id="GO:0000981">
    <property type="term" value="F:DNA-binding transcription factor activity, RNA polymerase II-specific"/>
    <property type="evidence" value="ECO:0007669"/>
    <property type="project" value="InterPro"/>
</dbReference>
<name>A0AA48L1J0_9TREE</name>
<sequence>MGSDDGDGKDAPQRACDGCRRMKIRCIGKEKPPCKRCANMKLECRFEMGGVPRMGPEEFDSFSRATKSRLESLEGQVGGINGKLDDISAFLRNMQRTPITASPLTAYTHISDHPVGRPESWPTLDERAPSPAKSASDDEDPMDLATAEPFRDLTRREEAERLRADGYDAGGRWDGNTRKRRRVEDAVPAVRAHGGVWYSADPVTLGWCAEAEGRELFQAFFDYAYPFLPVLDPKEDTWADVRARSPFLTTVLLYVSSRARDGCARASDLTRKCREQAENMAKATVFSPIATLETVQSLTILSLYTAHGWRASCHALSLAVDMRLFLCLAHLRDQGGDTERQRALIAGARVWLALVKQSYEMSYNHALPLQFPVGETMKHARAYVAHPMMNIWDARTVVALELLVVREPLFHPGSGGPSGPELDEMLREANAKVAEVYEHWLEYYHRAGLPSDHYLLRELRSQRAYCVMYANAPAWQGIKTPEDVALLPRERQGWLTAAVRAGAYLIANIGAGEQAKDSEYANHSFHAGIIATARYLIRMVEVFPACDVYQVSLDLDKLLIKLPQYPSHPFTGILRRAVERARASGVLPTTNISADAAAAVPPPAESSPLLEQWVTGFSTLPWTDQPTVQENSVVWPEDLSILANWFAGMDGTPAPEGDLGNWLPGT</sequence>
<keyword evidence="2" id="KW-0805">Transcription regulation</keyword>
<evidence type="ECO:0000259" key="7">
    <source>
        <dbReference type="PROSITE" id="PS50048"/>
    </source>
</evidence>
<dbReference type="PROSITE" id="PS50048">
    <property type="entry name" value="ZN2_CY6_FUNGAL_2"/>
    <property type="match status" value="1"/>
</dbReference>
<reference evidence="8" key="1">
    <citation type="journal article" date="2023" name="BMC Genomics">
        <title>Chromosome-level genome assemblies of Cutaneotrichosporon spp. (Trichosporonales, Basidiomycota) reveal imbalanced evolution between nucleotide sequences and chromosome synteny.</title>
        <authorList>
            <person name="Kobayashi Y."/>
            <person name="Kayamori A."/>
            <person name="Aoki K."/>
            <person name="Shiwa Y."/>
            <person name="Matsutani M."/>
            <person name="Fujita N."/>
            <person name="Sugita T."/>
            <person name="Iwasaki W."/>
            <person name="Tanaka N."/>
            <person name="Takashima M."/>
        </authorList>
    </citation>
    <scope>NUCLEOTIDE SEQUENCE</scope>
    <source>
        <strain evidence="8">HIS019</strain>
    </source>
</reference>
<dbReference type="RefSeq" id="XP_060454283.1">
    <property type="nucleotide sequence ID" value="XM_060597384.1"/>
</dbReference>
<dbReference type="SUPFAM" id="SSF57701">
    <property type="entry name" value="Zn2/Cys6 DNA-binding domain"/>
    <property type="match status" value="1"/>
</dbReference>
<dbReference type="GO" id="GO:0005634">
    <property type="term" value="C:nucleus"/>
    <property type="evidence" value="ECO:0007669"/>
    <property type="project" value="UniProtKB-SubCell"/>
</dbReference>
<gene>
    <name evidence="8" type="ORF">CcaverHIS019_0203790</name>
</gene>
<dbReference type="Pfam" id="PF00172">
    <property type="entry name" value="Zn_clus"/>
    <property type="match status" value="1"/>
</dbReference>
<evidence type="ECO:0000256" key="2">
    <source>
        <dbReference type="ARBA" id="ARBA00023015"/>
    </source>
</evidence>
<protein>
    <recommendedName>
        <fullName evidence="7">Zn(2)-C6 fungal-type domain-containing protein</fullName>
    </recommendedName>
</protein>
<dbReference type="CDD" id="cd12148">
    <property type="entry name" value="fungal_TF_MHR"/>
    <property type="match status" value="1"/>
</dbReference>
<keyword evidence="5" id="KW-0539">Nucleus</keyword>
<accession>A0AA48L1J0</accession>
<dbReference type="EMBL" id="AP028213">
    <property type="protein sequence ID" value="BEI89017.1"/>
    <property type="molecule type" value="Genomic_DNA"/>
</dbReference>
<dbReference type="InterPro" id="IPR036864">
    <property type="entry name" value="Zn2-C6_fun-type_DNA-bd_sf"/>
</dbReference>
<dbReference type="GO" id="GO:0000976">
    <property type="term" value="F:transcription cis-regulatory region binding"/>
    <property type="evidence" value="ECO:0007669"/>
    <property type="project" value="TreeGrafter"/>
</dbReference>
<dbReference type="AlphaFoldDB" id="A0AA48L1J0"/>
<dbReference type="Gene3D" id="4.10.240.10">
    <property type="entry name" value="Zn(2)-C6 fungal-type DNA-binding domain"/>
    <property type="match status" value="1"/>
</dbReference>
<dbReference type="PANTHER" id="PTHR31845:SF17">
    <property type="entry name" value="ZN(II)2CYS6 TRANSCRIPTION FACTOR (EUROFUNG)"/>
    <property type="match status" value="1"/>
</dbReference>
<dbReference type="CDD" id="cd00067">
    <property type="entry name" value="GAL4"/>
    <property type="match status" value="1"/>
</dbReference>
<dbReference type="PROSITE" id="PS00463">
    <property type="entry name" value="ZN2_CY6_FUNGAL_1"/>
    <property type="match status" value="1"/>
</dbReference>
<evidence type="ECO:0000256" key="1">
    <source>
        <dbReference type="ARBA" id="ARBA00004123"/>
    </source>
</evidence>
<dbReference type="KEGG" id="ccac:CcaHIS019_0203790"/>
<feature type="region of interest" description="Disordered" evidence="6">
    <location>
        <begin position="110"/>
        <end position="147"/>
    </location>
</feature>
<dbReference type="Proteomes" id="UP001233271">
    <property type="component" value="Chromosome 2"/>
</dbReference>
<comment type="subcellular location">
    <subcellularLocation>
        <location evidence="1">Nucleus</location>
    </subcellularLocation>
</comment>
<evidence type="ECO:0000256" key="4">
    <source>
        <dbReference type="ARBA" id="ARBA00023163"/>
    </source>
</evidence>
<keyword evidence="9" id="KW-1185">Reference proteome</keyword>
<evidence type="ECO:0000313" key="9">
    <source>
        <dbReference type="Proteomes" id="UP001233271"/>
    </source>
</evidence>
<dbReference type="GO" id="GO:0008270">
    <property type="term" value="F:zinc ion binding"/>
    <property type="evidence" value="ECO:0007669"/>
    <property type="project" value="InterPro"/>
</dbReference>
<keyword evidence="4" id="KW-0804">Transcription</keyword>
<organism evidence="8 9">
    <name type="scientific">Cutaneotrichosporon cavernicola</name>
    <dbReference type="NCBI Taxonomy" id="279322"/>
    <lineage>
        <taxon>Eukaryota</taxon>
        <taxon>Fungi</taxon>
        <taxon>Dikarya</taxon>
        <taxon>Basidiomycota</taxon>
        <taxon>Agaricomycotina</taxon>
        <taxon>Tremellomycetes</taxon>
        <taxon>Trichosporonales</taxon>
        <taxon>Trichosporonaceae</taxon>
        <taxon>Cutaneotrichosporon</taxon>
    </lineage>
</organism>
<dbReference type="PANTHER" id="PTHR31845">
    <property type="entry name" value="FINGER DOMAIN PROTEIN, PUTATIVE-RELATED"/>
    <property type="match status" value="1"/>
</dbReference>
<dbReference type="InterPro" id="IPR001138">
    <property type="entry name" value="Zn2Cys6_DnaBD"/>
</dbReference>